<sequence>MDIAWRLDDFVTRVIDTNPNKRLSFAHIQGPPASPKAIKIPMEIIVSPRVRDGHHTFTVQVLPDFKRNAVVRGQNPWSPNLELEPDQPMLKAETYLELVDHLKSGYRERK</sequence>
<dbReference type="EMBL" id="JAELUQ010000003">
    <property type="protein sequence ID" value="KAG7417227.1"/>
    <property type="molecule type" value="Genomic_DNA"/>
</dbReference>
<name>A0A8J5PDU9_FUSOX</name>
<protein>
    <submittedName>
        <fullName evidence="1">Uncharacterized protein</fullName>
    </submittedName>
</protein>
<reference evidence="1" key="1">
    <citation type="submission" date="2021-04" db="EMBL/GenBank/DDBJ databases">
        <title>First draft genome resource for Brassicaceae pathogens Fusarium oxysporum f. sp. raphani and Fusarium oxysporum f. sp. rapae.</title>
        <authorList>
            <person name="Asai S."/>
        </authorList>
    </citation>
    <scope>NUCLEOTIDE SEQUENCE</scope>
    <source>
        <strain evidence="1">Tf1208</strain>
    </source>
</reference>
<gene>
    <name evidence="1" type="ORF">Forpe1208_v005249</name>
</gene>
<comment type="caution">
    <text evidence="1">The sequence shown here is derived from an EMBL/GenBank/DDBJ whole genome shotgun (WGS) entry which is preliminary data.</text>
</comment>
<dbReference type="Proteomes" id="UP000694050">
    <property type="component" value="Unassembled WGS sequence"/>
</dbReference>
<proteinExistence type="predicted"/>
<evidence type="ECO:0000313" key="2">
    <source>
        <dbReference type="Proteomes" id="UP000694050"/>
    </source>
</evidence>
<organism evidence="1 2">
    <name type="scientific">Fusarium oxysporum f. sp. rapae</name>
    <dbReference type="NCBI Taxonomy" id="485398"/>
    <lineage>
        <taxon>Eukaryota</taxon>
        <taxon>Fungi</taxon>
        <taxon>Dikarya</taxon>
        <taxon>Ascomycota</taxon>
        <taxon>Pezizomycotina</taxon>
        <taxon>Sordariomycetes</taxon>
        <taxon>Hypocreomycetidae</taxon>
        <taxon>Hypocreales</taxon>
        <taxon>Nectriaceae</taxon>
        <taxon>Fusarium</taxon>
        <taxon>Fusarium oxysporum species complex</taxon>
    </lineage>
</organism>
<evidence type="ECO:0000313" key="1">
    <source>
        <dbReference type="EMBL" id="KAG7417227.1"/>
    </source>
</evidence>
<dbReference type="AlphaFoldDB" id="A0A8J5PDU9"/>
<accession>A0A8J5PDU9</accession>